<dbReference type="AlphaFoldDB" id="A0A540WYS7"/>
<protein>
    <submittedName>
        <fullName evidence="1">Uncharacterized protein</fullName>
    </submittedName>
</protein>
<organism evidence="1 2">
    <name type="scientific">Myxococcus llanfairpwllgwyngyllgogerychwyrndrobwllllantysiliogogogochensis</name>
    <dbReference type="NCBI Taxonomy" id="2590453"/>
    <lineage>
        <taxon>Bacteria</taxon>
        <taxon>Pseudomonadati</taxon>
        <taxon>Myxococcota</taxon>
        <taxon>Myxococcia</taxon>
        <taxon>Myxococcales</taxon>
        <taxon>Cystobacterineae</taxon>
        <taxon>Myxococcaceae</taxon>
        <taxon>Myxococcus</taxon>
    </lineage>
</organism>
<dbReference type="Proteomes" id="UP000315369">
    <property type="component" value="Unassembled WGS sequence"/>
</dbReference>
<dbReference type="Gene3D" id="6.10.140.1430">
    <property type="match status" value="1"/>
</dbReference>
<dbReference type="EMBL" id="VIFM01000094">
    <property type="protein sequence ID" value="TQF13614.1"/>
    <property type="molecule type" value="Genomic_DNA"/>
</dbReference>
<accession>A0A540WYS7</accession>
<keyword evidence="2" id="KW-1185">Reference proteome</keyword>
<name>A0A540WYS7_9BACT</name>
<dbReference type="OrthoDB" id="9851982at2"/>
<evidence type="ECO:0000313" key="2">
    <source>
        <dbReference type="Proteomes" id="UP000315369"/>
    </source>
</evidence>
<proteinExistence type="predicted"/>
<dbReference type="RefSeq" id="WP_141644676.1">
    <property type="nucleotide sequence ID" value="NZ_VIFM01000094.1"/>
</dbReference>
<reference evidence="1 2" key="1">
    <citation type="submission" date="2019-06" db="EMBL/GenBank/DDBJ databases">
        <authorList>
            <person name="Livingstone P."/>
            <person name="Whitworth D."/>
        </authorList>
    </citation>
    <scope>NUCLEOTIDE SEQUENCE [LARGE SCALE GENOMIC DNA]</scope>
    <source>
        <strain evidence="1 2">AM401</strain>
    </source>
</reference>
<evidence type="ECO:0000313" key="1">
    <source>
        <dbReference type="EMBL" id="TQF13614.1"/>
    </source>
</evidence>
<sequence>MKRTVVDKAKDAKDAVVDKAKDAKDAVVDKAKDAKNTVVDTSKDVFEVVKHNPVTDKLKQVLPDPKDLARDALQTGLRVAYQGADKLLPSGATDLLLSGTEKGMDVLAKGSEVVLGKDSGVTDKLQKLADVDLNGINRTKDPVTGQELKADWPGLWSTWLLEEKPKDLGTWTKEGGVDVVTVRDNAYTEDLAGRPHQQAVTDAFFEKFPNPKVGDTFSPNDVNHPDYNAGLYKFTGPGTAEEGSASAKDDKQGAYTSLEWFMGSYHTQVKCTGIDEKTGKPNLEYTVSNKAHFQSGTRVPDSFQKAGLPEYLVPNHDRGEGVGIGGNWQQHYVWTANGVEAPKK</sequence>
<gene>
    <name evidence="1" type="ORF">FJV41_22995</name>
</gene>
<comment type="caution">
    <text evidence="1">The sequence shown here is derived from an EMBL/GenBank/DDBJ whole genome shotgun (WGS) entry which is preliminary data.</text>
</comment>